<feature type="compositionally biased region" description="Polar residues" evidence="1">
    <location>
        <begin position="29"/>
        <end position="51"/>
    </location>
</feature>
<accession>A0ABW3PNA1</accession>
<proteinExistence type="predicted"/>
<sequence>MRKLISVSTALLGALAIGGTSLTASAETVTPAQRHGQTFKSTQQRSQNKSAQSSSLQDSDLQSTTLSACTVKSNFASGTATPGSIITIKTASGHVAGTAYASSVLGVWWTNLDTKYASGTQFTVTVSKSGYNSLTRTIEINS</sequence>
<organism evidence="3 4">
    <name type="scientific">Lentilactobacillus raoultii</name>
    <dbReference type="NCBI Taxonomy" id="1987503"/>
    <lineage>
        <taxon>Bacteria</taxon>
        <taxon>Bacillati</taxon>
        <taxon>Bacillota</taxon>
        <taxon>Bacilli</taxon>
        <taxon>Lactobacillales</taxon>
        <taxon>Lactobacillaceae</taxon>
        <taxon>Lentilactobacillus</taxon>
    </lineage>
</organism>
<dbReference type="RefSeq" id="WP_121979486.1">
    <property type="nucleotide sequence ID" value="NZ_JBHTLH010000010.1"/>
</dbReference>
<dbReference type="EMBL" id="JBHTLH010000010">
    <property type="protein sequence ID" value="MFD1124566.1"/>
    <property type="molecule type" value="Genomic_DNA"/>
</dbReference>
<keyword evidence="2" id="KW-0732">Signal</keyword>
<comment type="caution">
    <text evidence="3">The sequence shown here is derived from an EMBL/GenBank/DDBJ whole genome shotgun (WGS) entry which is preliminary data.</text>
</comment>
<feature type="signal peptide" evidence="2">
    <location>
        <begin position="1"/>
        <end position="26"/>
    </location>
</feature>
<keyword evidence="4" id="KW-1185">Reference proteome</keyword>
<evidence type="ECO:0000313" key="3">
    <source>
        <dbReference type="EMBL" id="MFD1124566.1"/>
    </source>
</evidence>
<dbReference type="Proteomes" id="UP001597156">
    <property type="component" value="Unassembled WGS sequence"/>
</dbReference>
<name>A0ABW3PNA1_9LACO</name>
<evidence type="ECO:0000313" key="4">
    <source>
        <dbReference type="Proteomes" id="UP001597156"/>
    </source>
</evidence>
<feature type="region of interest" description="Disordered" evidence="1">
    <location>
        <begin position="29"/>
        <end position="60"/>
    </location>
</feature>
<gene>
    <name evidence="3" type="ORF">ACFQ22_04220</name>
</gene>
<protein>
    <submittedName>
        <fullName evidence="3">Uncharacterized protein</fullName>
    </submittedName>
</protein>
<evidence type="ECO:0000256" key="1">
    <source>
        <dbReference type="SAM" id="MobiDB-lite"/>
    </source>
</evidence>
<reference evidence="4" key="1">
    <citation type="journal article" date="2019" name="Int. J. Syst. Evol. Microbiol.">
        <title>The Global Catalogue of Microorganisms (GCM) 10K type strain sequencing project: providing services to taxonomists for standard genome sequencing and annotation.</title>
        <authorList>
            <consortium name="The Broad Institute Genomics Platform"/>
            <consortium name="The Broad Institute Genome Sequencing Center for Infectious Disease"/>
            <person name="Wu L."/>
            <person name="Ma J."/>
        </authorList>
    </citation>
    <scope>NUCLEOTIDE SEQUENCE [LARGE SCALE GENOMIC DNA]</scope>
    <source>
        <strain evidence="4">CCUG 71848</strain>
    </source>
</reference>
<feature type="chain" id="PRO_5046125794" evidence="2">
    <location>
        <begin position="27"/>
        <end position="142"/>
    </location>
</feature>
<evidence type="ECO:0000256" key="2">
    <source>
        <dbReference type="SAM" id="SignalP"/>
    </source>
</evidence>